<evidence type="ECO:0000256" key="1">
    <source>
        <dbReference type="SAM" id="MobiDB-lite"/>
    </source>
</evidence>
<reference evidence="2 3" key="1">
    <citation type="journal article" date="2022" name="bioRxiv">
        <title>Genomics of Preaxostyla Flagellates Illuminates Evolutionary Transitions and the Path Towards Mitochondrial Loss.</title>
        <authorList>
            <person name="Novak L.V.F."/>
            <person name="Treitli S.C."/>
            <person name="Pyrih J."/>
            <person name="Halakuc P."/>
            <person name="Pipaliya S.V."/>
            <person name="Vacek V."/>
            <person name="Brzon O."/>
            <person name="Soukal P."/>
            <person name="Eme L."/>
            <person name="Dacks J.B."/>
            <person name="Karnkowska A."/>
            <person name="Elias M."/>
            <person name="Hampl V."/>
        </authorList>
    </citation>
    <scope>NUCLEOTIDE SEQUENCE [LARGE SCALE GENOMIC DNA]</scope>
    <source>
        <strain evidence="2">NAU3</strain>
        <tissue evidence="2">Gut</tissue>
    </source>
</reference>
<organism evidence="2 3">
    <name type="scientific">Blattamonas nauphoetae</name>
    <dbReference type="NCBI Taxonomy" id="2049346"/>
    <lineage>
        <taxon>Eukaryota</taxon>
        <taxon>Metamonada</taxon>
        <taxon>Preaxostyla</taxon>
        <taxon>Oxymonadida</taxon>
        <taxon>Blattamonas</taxon>
    </lineage>
</organism>
<dbReference type="SUPFAM" id="SSF52799">
    <property type="entry name" value="(Phosphotyrosine protein) phosphatases II"/>
    <property type="match status" value="1"/>
</dbReference>
<evidence type="ECO:0008006" key="4">
    <source>
        <dbReference type="Google" id="ProtNLM"/>
    </source>
</evidence>
<feature type="region of interest" description="Disordered" evidence="1">
    <location>
        <begin position="502"/>
        <end position="521"/>
    </location>
</feature>
<feature type="compositionally biased region" description="Polar residues" evidence="1">
    <location>
        <begin position="157"/>
        <end position="170"/>
    </location>
</feature>
<name>A0ABQ9XGQ9_9EUKA</name>
<protein>
    <recommendedName>
        <fullName evidence="4">Tyrosine specific protein phosphatases domain-containing protein</fullName>
    </recommendedName>
</protein>
<accession>A0ABQ9XGQ9</accession>
<comment type="caution">
    <text evidence="2">The sequence shown here is derived from an EMBL/GenBank/DDBJ whole genome shotgun (WGS) entry which is preliminary data.</text>
</comment>
<dbReference type="Proteomes" id="UP001281761">
    <property type="component" value="Unassembled WGS sequence"/>
</dbReference>
<evidence type="ECO:0000313" key="3">
    <source>
        <dbReference type="Proteomes" id="UP001281761"/>
    </source>
</evidence>
<dbReference type="InterPro" id="IPR029021">
    <property type="entry name" value="Prot-tyrosine_phosphatase-like"/>
</dbReference>
<keyword evidence="3" id="KW-1185">Reference proteome</keyword>
<proteinExistence type="predicted"/>
<dbReference type="EMBL" id="JARBJD010000158">
    <property type="protein sequence ID" value="KAK2949360.1"/>
    <property type="molecule type" value="Genomic_DNA"/>
</dbReference>
<feature type="region of interest" description="Disordered" evidence="1">
    <location>
        <begin position="146"/>
        <end position="216"/>
    </location>
</feature>
<evidence type="ECO:0000313" key="2">
    <source>
        <dbReference type="EMBL" id="KAK2949360.1"/>
    </source>
</evidence>
<feature type="compositionally biased region" description="Polar residues" evidence="1">
    <location>
        <begin position="205"/>
        <end position="216"/>
    </location>
</feature>
<feature type="compositionally biased region" description="Low complexity" evidence="1">
    <location>
        <begin position="506"/>
        <end position="515"/>
    </location>
</feature>
<dbReference type="Gene3D" id="3.90.190.10">
    <property type="entry name" value="Protein tyrosine phosphatase superfamily"/>
    <property type="match status" value="1"/>
</dbReference>
<sequence length="694" mass="76875">MSSSRFSETSVLCRQCLRGIQTDRNSFPKIAPFPNTISFTSPIPLVTPDILCNLYQMNLIRNTSPDVIFSRFGFTGLSSRQKLNEAHSIYQKSQLSRNGVVEGKLKSLDVIQTPPREYQPHKFSQIVMDDEDDGWRQQSYTTASSAAYGARLGKKPASQQRVETSPQKSTPIRDPPIIIRPPLEPLQPELDDAPLLTEDSPVRSFHSSPQKSGLESSVSIQNPLLLTITSDTFAGPLPNSNWVIPGHLLIGGHPGSNASRLLQHGVDMFVNTMTPSEAKHVRTNVGQYFESAVRIIREDQIEVVKAQMEYERAVQLNAVKKSKLPASAFAMKKGKNFLNDAQTAKAPSEVIIPSRKYKQGLDELAYLPFPIADGSAPTERDCCDLVEWLCNAIVEQKKCVFLHSLEGHGRVGLLAGLVLARLFHAAPTRILSFLQRAHKCRVDSPEVACPSTHEQKMLLYRLASVFDQPITETQRLQSCDRISARITETGLSVAKKLTAQQTRPQSAAVSSKSSSRGNRLSETMNSNVSIVNSSVLLNTPISQGIVSVTLTILTLPRKASFGVLRFCLLDSTAPVPKLRETVGCDVQDSVSLSSINGKLYSLTPSRPFQHSAKVHHYKPKEGDCVRMEVDMDSTPRRLQFFVNGQQGRFLVSGLPPSVKIGFTVWIAGTSIRIDRIVKLTQPTPITPEMRELWW</sequence>
<gene>
    <name evidence="2" type="ORF">BLNAU_15740</name>
</gene>